<organism evidence="2 3">
    <name type="scientific">Protopolystoma xenopodis</name>
    <dbReference type="NCBI Taxonomy" id="117903"/>
    <lineage>
        <taxon>Eukaryota</taxon>
        <taxon>Metazoa</taxon>
        <taxon>Spiralia</taxon>
        <taxon>Lophotrochozoa</taxon>
        <taxon>Platyhelminthes</taxon>
        <taxon>Monogenea</taxon>
        <taxon>Polyopisthocotylea</taxon>
        <taxon>Polystomatidea</taxon>
        <taxon>Polystomatidae</taxon>
        <taxon>Protopolystoma</taxon>
    </lineage>
</organism>
<evidence type="ECO:0000313" key="3">
    <source>
        <dbReference type="Proteomes" id="UP000784294"/>
    </source>
</evidence>
<keyword evidence="3" id="KW-1185">Reference proteome</keyword>
<reference evidence="2" key="1">
    <citation type="submission" date="2018-11" db="EMBL/GenBank/DDBJ databases">
        <authorList>
            <consortium name="Pathogen Informatics"/>
        </authorList>
    </citation>
    <scope>NUCLEOTIDE SEQUENCE</scope>
</reference>
<name>A0A3S5A9U8_9PLAT</name>
<sequence>MHRQHNASNNHSRGSSSTNLSGQNQHMWFNEGSQGISTGMPWMPIPNQNLPQPPGLGSSGVMNSCLYEQLPHLDVTHTHQNSSQDSSSARLMGILKLPSGKDYVHFLNS</sequence>
<feature type="compositionally biased region" description="Polar residues" evidence="1">
    <location>
        <begin position="1"/>
        <end position="37"/>
    </location>
</feature>
<evidence type="ECO:0000313" key="2">
    <source>
        <dbReference type="EMBL" id="VEL31431.1"/>
    </source>
</evidence>
<dbReference type="EMBL" id="CAAALY010122283">
    <property type="protein sequence ID" value="VEL31431.1"/>
    <property type="molecule type" value="Genomic_DNA"/>
</dbReference>
<feature type="region of interest" description="Disordered" evidence="1">
    <location>
        <begin position="1"/>
        <end position="57"/>
    </location>
</feature>
<dbReference type="Proteomes" id="UP000784294">
    <property type="component" value="Unassembled WGS sequence"/>
</dbReference>
<protein>
    <submittedName>
        <fullName evidence="2">Uncharacterized protein</fullName>
    </submittedName>
</protein>
<gene>
    <name evidence="2" type="ORF">PXEA_LOCUS24871</name>
</gene>
<comment type="caution">
    <text evidence="2">The sequence shown here is derived from an EMBL/GenBank/DDBJ whole genome shotgun (WGS) entry which is preliminary data.</text>
</comment>
<proteinExistence type="predicted"/>
<evidence type="ECO:0000256" key="1">
    <source>
        <dbReference type="SAM" id="MobiDB-lite"/>
    </source>
</evidence>
<dbReference type="AlphaFoldDB" id="A0A3S5A9U8"/>
<accession>A0A3S5A9U8</accession>